<keyword evidence="3" id="KW-1185">Reference proteome</keyword>
<dbReference type="Pfam" id="PF05930">
    <property type="entry name" value="Phage_AlpA"/>
    <property type="match status" value="1"/>
</dbReference>
<dbReference type="InterPro" id="IPR052931">
    <property type="entry name" value="Prophage_regulatory_activator"/>
</dbReference>
<evidence type="ECO:0000313" key="3">
    <source>
        <dbReference type="Proteomes" id="UP000831327"/>
    </source>
</evidence>
<dbReference type="Gene3D" id="1.10.238.160">
    <property type="match status" value="1"/>
</dbReference>
<evidence type="ECO:0000256" key="1">
    <source>
        <dbReference type="SAM" id="MobiDB-lite"/>
    </source>
</evidence>
<evidence type="ECO:0000313" key="2">
    <source>
        <dbReference type="EMBL" id="BDG71586.1"/>
    </source>
</evidence>
<reference evidence="2 3" key="1">
    <citation type="journal article" date="2016" name="Microbes Environ.">
        <title>Phylogenetically diverse aerobic anoxygenic phototrophic bacteria isolated from epilithic biofilms in Tama river, Japan.</title>
        <authorList>
            <person name="Hirose S."/>
            <person name="Matsuura K."/>
            <person name="Haruta S."/>
        </authorList>
    </citation>
    <scope>NUCLEOTIDE SEQUENCE [LARGE SCALE GENOMIC DNA]</scope>
    <source>
        <strain evidence="2 3">S08</strain>
    </source>
</reference>
<name>A0ABN6NZU9_9PROT</name>
<feature type="region of interest" description="Disordered" evidence="1">
    <location>
        <begin position="81"/>
        <end position="102"/>
    </location>
</feature>
<dbReference type="InterPro" id="IPR010260">
    <property type="entry name" value="AlpA"/>
</dbReference>
<organism evidence="2 3">
    <name type="scientific">Roseomonas fluvialis</name>
    <dbReference type="NCBI Taxonomy" id="1750527"/>
    <lineage>
        <taxon>Bacteria</taxon>
        <taxon>Pseudomonadati</taxon>
        <taxon>Pseudomonadota</taxon>
        <taxon>Alphaproteobacteria</taxon>
        <taxon>Acetobacterales</taxon>
        <taxon>Roseomonadaceae</taxon>
        <taxon>Roseomonas</taxon>
    </lineage>
</organism>
<dbReference type="Proteomes" id="UP000831327">
    <property type="component" value="Chromosome"/>
</dbReference>
<gene>
    <name evidence="2" type="ORF">Rmf_15150</name>
</gene>
<dbReference type="SUPFAM" id="SSF46955">
    <property type="entry name" value="Putative DNA-binding domain"/>
    <property type="match status" value="1"/>
</dbReference>
<sequence length="102" mass="11975">MAIAVVTEWHMSESQRSVPALRRTLRRHELRDLVPLSDTTIYEMEQRGEFPRRFHLTPRCVAWDYAEIAAWLAERRHGADHGASMRAPIPDVRMRRTRPVKA</sequence>
<dbReference type="PANTHER" id="PTHR36154">
    <property type="entry name" value="DNA-BINDING TRANSCRIPTIONAL ACTIVATOR ALPA"/>
    <property type="match status" value="1"/>
</dbReference>
<dbReference type="EMBL" id="AP025637">
    <property type="protein sequence ID" value="BDG71586.1"/>
    <property type="molecule type" value="Genomic_DNA"/>
</dbReference>
<protein>
    <submittedName>
        <fullName evidence="2">AlpA family transcriptional regulator</fullName>
    </submittedName>
</protein>
<proteinExistence type="predicted"/>
<accession>A0ABN6NZU9</accession>
<dbReference type="InterPro" id="IPR009061">
    <property type="entry name" value="DNA-bd_dom_put_sf"/>
</dbReference>
<dbReference type="PANTHER" id="PTHR36154:SF1">
    <property type="entry name" value="DNA-BINDING TRANSCRIPTIONAL ACTIVATOR ALPA"/>
    <property type="match status" value="1"/>
</dbReference>